<protein>
    <submittedName>
        <fullName evidence="1">Uncharacterized protein</fullName>
    </submittedName>
</protein>
<keyword evidence="2" id="KW-1185">Reference proteome</keyword>
<comment type="caution">
    <text evidence="1">The sequence shown here is derived from an EMBL/GenBank/DDBJ whole genome shotgun (WGS) entry which is preliminary data.</text>
</comment>
<gene>
    <name evidence="1" type="ORF">BC936DRAFT_147529</name>
</gene>
<reference evidence="1 2" key="1">
    <citation type="journal article" date="2018" name="New Phytol.">
        <title>Phylogenomics of Endogonaceae and evolution of mycorrhizas within Mucoromycota.</title>
        <authorList>
            <person name="Chang Y."/>
            <person name="Desiro A."/>
            <person name="Na H."/>
            <person name="Sandor L."/>
            <person name="Lipzen A."/>
            <person name="Clum A."/>
            <person name="Barry K."/>
            <person name="Grigoriev I.V."/>
            <person name="Martin F.M."/>
            <person name="Stajich J.E."/>
            <person name="Smith M.E."/>
            <person name="Bonito G."/>
            <person name="Spatafora J.W."/>
        </authorList>
    </citation>
    <scope>NUCLEOTIDE SEQUENCE [LARGE SCALE GENOMIC DNA]</scope>
    <source>
        <strain evidence="1 2">GMNB39</strain>
    </source>
</reference>
<dbReference type="EMBL" id="RBNI01006544">
    <property type="protein sequence ID" value="RUP45950.1"/>
    <property type="molecule type" value="Genomic_DNA"/>
</dbReference>
<name>A0A433D536_9FUNG</name>
<dbReference type="Proteomes" id="UP000268093">
    <property type="component" value="Unassembled WGS sequence"/>
</dbReference>
<evidence type="ECO:0000313" key="2">
    <source>
        <dbReference type="Proteomes" id="UP000268093"/>
    </source>
</evidence>
<accession>A0A433D536</accession>
<proteinExistence type="predicted"/>
<organism evidence="1 2">
    <name type="scientific">Jimgerdemannia flammicorona</name>
    <dbReference type="NCBI Taxonomy" id="994334"/>
    <lineage>
        <taxon>Eukaryota</taxon>
        <taxon>Fungi</taxon>
        <taxon>Fungi incertae sedis</taxon>
        <taxon>Mucoromycota</taxon>
        <taxon>Mucoromycotina</taxon>
        <taxon>Endogonomycetes</taxon>
        <taxon>Endogonales</taxon>
        <taxon>Endogonaceae</taxon>
        <taxon>Jimgerdemannia</taxon>
    </lineage>
</organism>
<sequence length="62" mass="6761">MEAYSAKKKNTKGTLECSVKNPLTNSDSASTKSKGARFVSAMIEIKNIKEIGSKGMKYQIDC</sequence>
<evidence type="ECO:0000313" key="1">
    <source>
        <dbReference type="EMBL" id="RUP45950.1"/>
    </source>
</evidence>